<dbReference type="Proteomes" id="UP000663874">
    <property type="component" value="Unassembled WGS sequence"/>
</dbReference>
<gene>
    <name evidence="1" type="ORF">FNK824_LOCUS43178</name>
</gene>
<feature type="non-terminal residue" evidence="1">
    <location>
        <position position="10"/>
    </location>
</feature>
<comment type="caution">
    <text evidence="1">The sequence shown here is derived from an EMBL/GenBank/DDBJ whole genome shotgun (WGS) entry which is preliminary data.</text>
</comment>
<proteinExistence type="predicted"/>
<organism evidence="1 2">
    <name type="scientific">Rotaria sordida</name>
    <dbReference type="NCBI Taxonomy" id="392033"/>
    <lineage>
        <taxon>Eukaryota</taxon>
        <taxon>Metazoa</taxon>
        <taxon>Spiralia</taxon>
        <taxon>Gnathifera</taxon>
        <taxon>Rotifera</taxon>
        <taxon>Eurotatoria</taxon>
        <taxon>Bdelloidea</taxon>
        <taxon>Philodinida</taxon>
        <taxon>Philodinidae</taxon>
        <taxon>Rotaria</taxon>
    </lineage>
</organism>
<evidence type="ECO:0000313" key="2">
    <source>
        <dbReference type="Proteomes" id="UP000663874"/>
    </source>
</evidence>
<name>A0A820MP41_9BILA</name>
<reference evidence="1" key="1">
    <citation type="submission" date="2021-02" db="EMBL/GenBank/DDBJ databases">
        <authorList>
            <person name="Nowell W R."/>
        </authorList>
    </citation>
    <scope>NUCLEOTIDE SEQUENCE</scope>
</reference>
<evidence type="ECO:0000313" key="1">
    <source>
        <dbReference type="EMBL" id="CAF4376904.1"/>
    </source>
</evidence>
<sequence>MMANILILAV</sequence>
<protein>
    <submittedName>
        <fullName evidence="1">Uncharacterized protein</fullName>
    </submittedName>
</protein>
<dbReference type="EMBL" id="CAJOBE010057664">
    <property type="protein sequence ID" value="CAF4376904.1"/>
    <property type="molecule type" value="Genomic_DNA"/>
</dbReference>
<accession>A0A820MP41</accession>